<comment type="caution">
    <text evidence="1">The sequence shown here is derived from an EMBL/GenBank/DDBJ whole genome shotgun (WGS) entry which is preliminary data.</text>
</comment>
<sequence>GLYVYPDLGLLVAARASGQLAIAKLPTHLDVPKLPWLPANGVKQATEGGKVASACATAPALDLPCAHFRAHKGRLTAVDACGLRLATGSAAGGIKVWDVLELRSHAMQQGVQLPDLPPHLATIDAWWAASKAAVVTRNFANESL</sequence>
<dbReference type="Proteomes" id="UP001054857">
    <property type="component" value="Unassembled WGS sequence"/>
</dbReference>
<feature type="non-terminal residue" evidence="1">
    <location>
        <position position="1"/>
    </location>
</feature>
<accession>A0AAD3DVN8</accession>
<feature type="non-terminal residue" evidence="1">
    <location>
        <position position="144"/>
    </location>
</feature>
<dbReference type="AlphaFoldDB" id="A0AAD3DVN8"/>
<reference evidence="1 2" key="1">
    <citation type="journal article" date="2021" name="Sci. Rep.">
        <title>Genome sequencing of the multicellular alga Astrephomene provides insights into convergent evolution of germ-soma differentiation.</title>
        <authorList>
            <person name="Yamashita S."/>
            <person name="Yamamoto K."/>
            <person name="Matsuzaki R."/>
            <person name="Suzuki S."/>
            <person name="Yamaguchi H."/>
            <person name="Hirooka S."/>
            <person name="Minakuchi Y."/>
            <person name="Miyagishima S."/>
            <person name="Kawachi M."/>
            <person name="Toyoda A."/>
            <person name="Nozaki H."/>
        </authorList>
    </citation>
    <scope>NUCLEOTIDE SEQUENCE [LARGE SCALE GENOMIC DNA]</scope>
    <source>
        <strain evidence="1 2">NIES-4017</strain>
    </source>
</reference>
<dbReference type="InterPro" id="IPR015943">
    <property type="entry name" value="WD40/YVTN_repeat-like_dom_sf"/>
</dbReference>
<dbReference type="Gene3D" id="2.130.10.10">
    <property type="entry name" value="YVTN repeat-like/Quinoprotein amine dehydrogenase"/>
    <property type="match status" value="1"/>
</dbReference>
<name>A0AAD3DVN8_9CHLO</name>
<keyword evidence="2" id="KW-1185">Reference proteome</keyword>
<dbReference type="InterPro" id="IPR036322">
    <property type="entry name" value="WD40_repeat_dom_sf"/>
</dbReference>
<dbReference type="SUPFAM" id="SSF50978">
    <property type="entry name" value="WD40 repeat-like"/>
    <property type="match status" value="1"/>
</dbReference>
<evidence type="ECO:0000313" key="2">
    <source>
        <dbReference type="Proteomes" id="UP001054857"/>
    </source>
</evidence>
<dbReference type="EMBL" id="BMAR01000021">
    <property type="protein sequence ID" value="GFR47934.1"/>
    <property type="molecule type" value="Genomic_DNA"/>
</dbReference>
<proteinExistence type="predicted"/>
<protein>
    <submittedName>
        <fullName evidence="1">Uncharacterized protein</fullName>
    </submittedName>
</protein>
<gene>
    <name evidence="1" type="ORF">Agub_g9737</name>
</gene>
<organism evidence="1 2">
    <name type="scientific">Astrephomene gubernaculifera</name>
    <dbReference type="NCBI Taxonomy" id="47775"/>
    <lineage>
        <taxon>Eukaryota</taxon>
        <taxon>Viridiplantae</taxon>
        <taxon>Chlorophyta</taxon>
        <taxon>core chlorophytes</taxon>
        <taxon>Chlorophyceae</taxon>
        <taxon>CS clade</taxon>
        <taxon>Chlamydomonadales</taxon>
        <taxon>Astrephomenaceae</taxon>
        <taxon>Astrephomene</taxon>
    </lineage>
</organism>
<evidence type="ECO:0000313" key="1">
    <source>
        <dbReference type="EMBL" id="GFR47934.1"/>
    </source>
</evidence>